<dbReference type="InterPro" id="IPR036129">
    <property type="entry name" value="Glycerate_kinase_sf"/>
</dbReference>
<reference evidence="5 6" key="1">
    <citation type="submission" date="2021-01" db="EMBL/GenBank/DDBJ databases">
        <title>Identification of strong promoters based on the transcriptome of Brevibacillus choshinensis.</title>
        <authorList>
            <person name="Yao D."/>
            <person name="Zhang K."/>
            <person name="Wu J."/>
        </authorList>
    </citation>
    <scope>NUCLEOTIDE SEQUENCE [LARGE SCALE GENOMIC DNA]</scope>
    <source>
        <strain evidence="5 6">HPD31-SP3</strain>
    </source>
</reference>
<name>A0ABX7FS43_BRECH</name>
<sequence length="378" mass="39251">MKIVIAPDSFKGSLTAKQAAEAIGAGVRKALPHSEIVIKPMADGGEGTLQCLVDATCGKLLETTVINPLGRDVRAPFGILGDGVTCVIEMAAASGLYLITAEERNPLLTTTYGFGQLIQAGLDLGCRRFILGIGGSATNDGGAGMLQALGFRLLDQDNQELTFGGGELSKLRRIDRSQADPRLANCEFVIACDVTNPFVGPNGASHVFGPQKGATPEMVLQLDDNLRHFADLIHAAEGIAIHDLAGTGAAGGVAGALLAFLNGHLQSGIEIVRETTNLAEALTDADLVFTGEGQVDFQTAQGKTPCGVAQLAKEHGIPVIILAGSIGKGIDALYKEGVTAVLSIANNPMSLEQSMAQAAELLELAAEQAVRIYTAKQI</sequence>
<evidence type="ECO:0000256" key="2">
    <source>
        <dbReference type="ARBA" id="ARBA00022679"/>
    </source>
</evidence>
<evidence type="ECO:0000256" key="4">
    <source>
        <dbReference type="PIRNR" id="PIRNR006078"/>
    </source>
</evidence>
<keyword evidence="2 4" id="KW-0808">Transferase</keyword>
<evidence type="ECO:0000313" key="6">
    <source>
        <dbReference type="Proteomes" id="UP000596248"/>
    </source>
</evidence>
<protein>
    <submittedName>
        <fullName evidence="5">Glycerate kinase</fullName>
    </submittedName>
</protein>
<dbReference type="EMBL" id="CP069127">
    <property type="protein sequence ID" value="QRG68077.1"/>
    <property type="molecule type" value="Genomic_DNA"/>
</dbReference>
<dbReference type="InterPro" id="IPR018197">
    <property type="entry name" value="Glycerate_kinase_RE-like"/>
</dbReference>
<evidence type="ECO:0000256" key="1">
    <source>
        <dbReference type="ARBA" id="ARBA00006284"/>
    </source>
</evidence>
<dbReference type="SUPFAM" id="SSF110738">
    <property type="entry name" value="Glycerate kinase I"/>
    <property type="match status" value="1"/>
</dbReference>
<comment type="similarity">
    <text evidence="1 4">Belongs to the glycerate kinase type-1 family.</text>
</comment>
<dbReference type="Proteomes" id="UP000596248">
    <property type="component" value="Chromosome"/>
</dbReference>
<evidence type="ECO:0000313" key="5">
    <source>
        <dbReference type="EMBL" id="QRG68077.1"/>
    </source>
</evidence>
<dbReference type="PIRSF" id="PIRSF006078">
    <property type="entry name" value="GlxK"/>
    <property type="match status" value="1"/>
</dbReference>
<evidence type="ECO:0000256" key="3">
    <source>
        <dbReference type="ARBA" id="ARBA00022777"/>
    </source>
</evidence>
<dbReference type="Pfam" id="PF02595">
    <property type="entry name" value="Gly_kinase"/>
    <property type="match status" value="1"/>
</dbReference>
<dbReference type="NCBIfam" id="TIGR00045">
    <property type="entry name" value="glycerate kinase"/>
    <property type="match status" value="1"/>
</dbReference>
<organism evidence="5 6">
    <name type="scientific">Brevibacillus choshinensis</name>
    <dbReference type="NCBI Taxonomy" id="54911"/>
    <lineage>
        <taxon>Bacteria</taxon>
        <taxon>Bacillati</taxon>
        <taxon>Bacillota</taxon>
        <taxon>Bacilli</taxon>
        <taxon>Bacillales</taxon>
        <taxon>Paenibacillaceae</taxon>
        <taxon>Brevibacillus</taxon>
    </lineage>
</organism>
<proteinExistence type="inferred from homology"/>
<dbReference type="Gene3D" id="3.90.1510.10">
    <property type="entry name" value="Glycerate kinase, domain 2"/>
    <property type="match status" value="1"/>
</dbReference>
<dbReference type="RefSeq" id="WP_203355087.1">
    <property type="nucleotide sequence ID" value="NZ_CP069127.1"/>
</dbReference>
<dbReference type="InterPro" id="IPR004381">
    <property type="entry name" value="Glycerate_kinase"/>
</dbReference>
<keyword evidence="3 4" id="KW-0418">Kinase</keyword>
<dbReference type="GO" id="GO:0016301">
    <property type="term" value="F:kinase activity"/>
    <property type="evidence" value="ECO:0007669"/>
    <property type="project" value="UniProtKB-KW"/>
</dbReference>
<dbReference type="Gene3D" id="3.40.50.10350">
    <property type="entry name" value="Glycerate kinase, domain 1"/>
    <property type="match status" value="1"/>
</dbReference>
<dbReference type="InterPro" id="IPR018193">
    <property type="entry name" value="Glyc_kinase_flavodox-like_fold"/>
</dbReference>
<gene>
    <name evidence="5" type="ORF">JNE38_02390</name>
</gene>
<dbReference type="PANTHER" id="PTHR21599">
    <property type="entry name" value="GLYCERATE KINASE"/>
    <property type="match status" value="1"/>
</dbReference>
<accession>A0ABX7FS43</accession>
<keyword evidence="6" id="KW-1185">Reference proteome</keyword>
<dbReference type="PANTHER" id="PTHR21599:SF0">
    <property type="entry name" value="GLYCERATE KINASE"/>
    <property type="match status" value="1"/>
</dbReference>